<gene>
    <name evidence="7" type="ORF">AK812_SmicGene16375</name>
</gene>
<dbReference type="OrthoDB" id="410307at2759"/>
<feature type="zinc finger region" description="C3H1-type" evidence="5">
    <location>
        <begin position="40"/>
        <end position="68"/>
    </location>
</feature>
<proteinExistence type="predicted"/>
<keyword evidence="8" id="KW-1185">Reference proteome</keyword>
<dbReference type="InterPro" id="IPR045877">
    <property type="entry name" value="ZFP36-like"/>
</dbReference>
<dbReference type="PANTHER" id="PTHR12547:SF18">
    <property type="entry name" value="PROTEIN TIS11"/>
    <property type="match status" value="1"/>
</dbReference>
<evidence type="ECO:0000256" key="2">
    <source>
        <dbReference type="ARBA" id="ARBA00022737"/>
    </source>
</evidence>
<dbReference type="EMBL" id="LSRX01000310">
    <property type="protein sequence ID" value="OLQ00924.1"/>
    <property type="molecule type" value="Genomic_DNA"/>
</dbReference>
<evidence type="ECO:0000256" key="1">
    <source>
        <dbReference type="ARBA" id="ARBA00022723"/>
    </source>
</evidence>
<dbReference type="InterPro" id="IPR036855">
    <property type="entry name" value="Znf_CCCH_sf"/>
</dbReference>
<dbReference type="InterPro" id="IPR000571">
    <property type="entry name" value="Znf_CCCH"/>
</dbReference>
<dbReference type="AlphaFoldDB" id="A0A1Q9E0F9"/>
<accession>A0A1Q9E0F9</accession>
<dbReference type="Gene3D" id="4.10.1000.10">
    <property type="entry name" value="Zinc finger, CCCH-type"/>
    <property type="match status" value="2"/>
</dbReference>
<evidence type="ECO:0000256" key="4">
    <source>
        <dbReference type="ARBA" id="ARBA00022833"/>
    </source>
</evidence>
<dbReference type="GO" id="GO:0008270">
    <property type="term" value="F:zinc ion binding"/>
    <property type="evidence" value="ECO:0007669"/>
    <property type="project" value="UniProtKB-KW"/>
</dbReference>
<keyword evidence="3 5" id="KW-0863">Zinc-finger</keyword>
<sequence length="208" mass="22249">MTKAEQKKAVQFTRMCKFWQSNECKLGAECTFAHETSELLPSPKPCFQFSKTGTCKRGQACRFVHSESMSISGKAKRVPQQAASGENLLGVPSPGTGVTSFAPTCNHTPHQGNLLSPYHSSMMGSLPYLGAPPGLENMGLTTGLCTVKWLADGDSPRSSFNEIPLSLEHGALAIPKAADPDDQASTTCISTTPSNFSEGFPEGTSFWL</sequence>
<dbReference type="PROSITE" id="PS50103">
    <property type="entry name" value="ZF_C3H1"/>
    <property type="match status" value="2"/>
</dbReference>
<feature type="domain" description="C3H1-type" evidence="6">
    <location>
        <begin position="40"/>
        <end position="68"/>
    </location>
</feature>
<evidence type="ECO:0000259" key="6">
    <source>
        <dbReference type="PROSITE" id="PS50103"/>
    </source>
</evidence>
<name>A0A1Q9E0F9_SYMMI</name>
<keyword evidence="4 5" id="KW-0862">Zinc</keyword>
<dbReference type="PANTHER" id="PTHR12547">
    <property type="entry name" value="CCCH ZINC FINGER/TIS11-RELATED"/>
    <property type="match status" value="1"/>
</dbReference>
<evidence type="ECO:0000256" key="5">
    <source>
        <dbReference type="PROSITE-ProRule" id="PRU00723"/>
    </source>
</evidence>
<feature type="zinc finger region" description="C3H1-type" evidence="5">
    <location>
        <begin position="11"/>
        <end position="37"/>
    </location>
</feature>
<evidence type="ECO:0000256" key="3">
    <source>
        <dbReference type="ARBA" id="ARBA00022771"/>
    </source>
</evidence>
<keyword evidence="1 5" id="KW-0479">Metal-binding</keyword>
<dbReference type="SMART" id="SM00356">
    <property type="entry name" value="ZnF_C3H1"/>
    <property type="match status" value="2"/>
</dbReference>
<keyword evidence="2" id="KW-0677">Repeat</keyword>
<dbReference type="Pfam" id="PF00642">
    <property type="entry name" value="zf-CCCH"/>
    <property type="match status" value="2"/>
</dbReference>
<protein>
    <recommendedName>
        <fullName evidence="6">C3H1-type domain-containing protein</fullName>
    </recommendedName>
</protein>
<dbReference type="Proteomes" id="UP000186817">
    <property type="component" value="Unassembled WGS sequence"/>
</dbReference>
<feature type="domain" description="C3H1-type" evidence="6">
    <location>
        <begin position="11"/>
        <end position="37"/>
    </location>
</feature>
<dbReference type="GO" id="GO:0003729">
    <property type="term" value="F:mRNA binding"/>
    <property type="evidence" value="ECO:0007669"/>
    <property type="project" value="InterPro"/>
</dbReference>
<evidence type="ECO:0000313" key="8">
    <source>
        <dbReference type="Proteomes" id="UP000186817"/>
    </source>
</evidence>
<organism evidence="7 8">
    <name type="scientific">Symbiodinium microadriaticum</name>
    <name type="common">Dinoflagellate</name>
    <name type="synonym">Zooxanthella microadriatica</name>
    <dbReference type="NCBI Taxonomy" id="2951"/>
    <lineage>
        <taxon>Eukaryota</taxon>
        <taxon>Sar</taxon>
        <taxon>Alveolata</taxon>
        <taxon>Dinophyceae</taxon>
        <taxon>Suessiales</taxon>
        <taxon>Symbiodiniaceae</taxon>
        <taxon>Symbiodinium</taxon>
    </lineage>
</organism>
<evidence type="ECO:0000313" key="7">
    <source>
        <dbReference type="EMBL" id="OLQ00924.1"/>
    </source>
</evidence>
<dbReference type="SUPFAM" id="SSF90229">
    <property type="entry name" value="CCCH zinc finger"/>
    <property type="match status" value="2"/>
</dbReference>
<reference evidence="7 8" key="1">
    <citation type="submission" date="2016-02" db="EMBL/GenBank/DDBJ databases">
        <title>Genome analysis of coral dinoflagellate symbionts highlights evolutionary adaptations to a symbiotic lifestyle.</title>
        <authorList>
            <person name="Aranda M."/>
            <person name="Li Y."/>
            <person name="Liew Y.J."/>
            <person name="Baumgarten S."/>
            <person name="Simakov O."/>
            <person name="Wilson M."/>
            <person name="Piel J."/>
            <person name="Ashoor H."/>
            <person name="Bougouffa S."/>
            <person name="Bajic V.B."/>
            <person name="Ryu T."/>
            <person name="Ravasi T."/>
            <person name="Bayer T."/>
            <person name="Micklem G."/>
            <person name="Kim H."/>
            <person name="Bhak J."/>
            <person name="Lajeunesse T.C."/>
            <person name="Voolstra C.R."/>
        </authorList>
    </citation>
    <scope>NUCLEOTIDE SEQUENCE [LARGE SCALE GENOMIC DNA]</scope>
    <source>
        <strain evidence="7 8">CCMP2467</strain>
    </source>
</reference>
<comment type="caution">
    <text evidence="7">The sequence shown here is derived from an EMBL/GenBank/DDBJ whole genome shotgun (WGS) entry which is preliminary data.</text>
</comment>